<comment type="caution">
    <text evidence="3">The sequence shown here is derived from an EMBL/GenBank/DDBJ whole genome shotgun (WGS) entry which is preliminary data.</text>
</comment>
<keyword evidence="3" id="KW-0418">Kinase</keyword>
<sequence>MFHPTRGGQGDFKWSDVAADKDREYYLGHSLNAPVGRWQKGKDLTWYNKDSKDAEAEERERREELKRIKEAEEDALAQALGFAPTPRPPPSAAPSISDADPNAAVLEKARLKAQKAAEKEARRAEKERKREERAARREERDRRHRHGSEGRRDRSRERERDRSRSPGRRREHERDSRRYPDDHDDQHRSSSRRHGSRNVAVTRDVTAMSGEVREGQ</sequence>
<feature type="domain" description="Multiple myeloma tumor-associated protein 2-like N-terminal" evidence="2">
    <location>
        <begin position="5"/>
        <end position="81"/>
    </location>
</feature>
<proteinExistence type="predicted"/>
<feature type="region of interest" description="Disordered" evidence="1">
    <location>
        <begin position="75"/>
        <end position="216"/>
    </location>
</feature>
<keyword evidence="3" id="KW-0808">Transferase</keyword>
<evidence type="ECO:0000259" key="2">
    <source>
        <dbReference type="Pfam" id="PF10159"/>
    </source>
</evidence>
<dbReference type="PANTHER" id="PTHR14580">
    <property type="entry name" value="MULTIPLE MYELOMA TUMOR-ASSOCIATED PROTEIN 2 FAMILY MEMBER"/>
    <property type="match status" value="1"/>
</dbReference>
<name>A0A2T0A397_RHOTO</name>
<reference evidence="3 4" key="1">
    <citation type="journal article" date="2018" name="Elife">
        <title>Functional genomics of lipid metabolism in the oleaginous yeast Rhodosporidium toruloides.</title>
        <authorList>
            <person name="Coradetti S.T."/>
            <person name="Pinel D."/>
            <person name="Geiselman G."/>
            <person name="Ito M."/>
            <person name="Mondo S."/>
            <person name="Reilly M.C."/>
            <person name="Cheng Y.F."/>
            <person name="Bauer S."/>
            <person name="Grigoriev I."/>
            <person name="Gladden J.M."/>
            <person name="Simmons B.A."/>
            <person name="Brem R."/>
            <person name="Arkin A.P."/>
            <person name="Skerker J.M."/>
        </authorList>
    </citation>
    <scope>NUCLEOTIDE SEQUENCE [LARGE SCALE GENOMIC DNA]</scope>
    <source>
        <strain evidence="3 4">NBRC 0880</strain>
    </source>
</reference>
<accession>A0A2T0A397</accession>
<gene>
    <name evidence="3" type="ORF">AAT19DRAFT_16412</name>
</gene>
<feature type="compositionally biased region" description="Low complexity" evidence="1">
    <location>
        <begin position="93"/>
        <end position="104"/>
    </location>
</feature>
<dbReference type="Pfam" id="PF10159">
    <property type="entry name" value="MMtag"/>
    <property type="match status" value="1"/>
</dbReference>
<dbReference type="AlphaFoldDB" id="A0A2T0A397"/>
<dbReference type="PANTHER" id="PTHR14580:SF0">
    <property type="entry name" value="MULTIPLE MYELOMA TUMOR-ASSOCIATED PROTEIN 2"/>
    <property type="match status" value="1"/>
</dbReference>
<dbReference type="GO" id="GO:0016301">
    <property type="term" value="F:kinase activity"/>
    <property type="evidence" value="ECO:0007669"/>
    <property type="project" value="UniProtKB-KW"/>
</dbReference>
<protein>
    <submittedName>
        <fullName evidence="3">Kinase phosphorylation protein-domain containing protein</fullName>
    </submittedName>
</protein>
<dbReference type="Proteomes" id="UP000239560">
    <property type="component" value="Unassembled WGS sequence"/>
</dbReference>
<evidence type="ECO:0000313" key="4">
    <source>
        <dbReference type="Proteomes" id="UP000239560"/>
    </source>
</evidence>
<dbReference type="InterPro" id="IPR019315">
    <property type="entry name" value="MMTA2_N"/>
</dbReference>
<dbReference type="OrthoDB" id="5390672at2759"/>
<evidence type="ECO:0000256" key="1">
    <source>
        <dbReference type="SAM" id="MobiDB-lite"/>
    </source>
</evidence>
<dbReference type="EMBL" id="LCTV02000009">
    <property type="protein sequence ID" value="PRQ72488.1"/>
    <property type="molecule type" value="Genomic_DNA"/>
</dbReference>
<feature type="compositionally biased region" description="Basic and acidic residues" evidence="1">
    <location>
        <begin position="107"/>
        <end position="188"/>
    </location>
</feature>
<dbReference type="InterPro" id="IPR039207">
    <property type="entry name" value="MMTAG2-like"/>
</dbReference>
<organism evidence="3 4">
    <name type="scientific">Rhodotorula toruloides</name>
    <name type="common">Yeast</name>
    <name type="synonym">Rhodosporidium toruloides</name>
    <dbReference type="NCBI Taxonomy" id="5286"/>
    <lineage>
        <taxon>Eukaryota</taxon>
        <taxon>Fungi</taxon>
        <taxon>Dikarya</taxon>
        <taxon>Basidiomycota</taxon>
        <taxon>Pucciniomycotina</taxon>
        <taxon>Microbotryomycetes</taxon>
        <taxon>Sporidiobolales</taxon>
        <taxon>Sporidiobolaceae</taxon>
        <taxon>Rhodotorula</taxon>
    </lineage>
</organism>
<evidence type="ECO:0000313" key="3">
    <source>
        <dbReference type="EMBL" id="PRQ72488.1"/>
    </source>
</evidence>